<feature type="DNA-binding region" description="H-T-H motif" evidence="2">
    <location>
        <begin position="41"/>
        <end position="60"/>
    </location>
</feature>
<keyword evidence="5" id="KW-1185">Reference proteome</keyword>
<evidence type="ECO:0000259" key="3">
    <source>
        <dbReference type="PROSITE" id="PS50977"/>
    </source>
</evidence>
<evidence type="ECO:0000256" key="1">
    <source>
        <dbReference type="ARBA" id="ARBA00023125"/>
    </source>
</evidence>
<dbReference type="EMBL" id="BMOM01000004">
    <property type="protein sequence ID" value="GGM01376.1"/>
    <property type="molecule type" value="Genomic_DNA"/>
</dbReference>
<evidence type="ECO:0000313" key="5">
    <source>
        <dbReference type="Proteomes" id="UP000661918"/>
    </source>
</evidence>
<dbReference type="PANTHER" id="PTHR30055">
    <property type="entry name" value="HTH-TYPE TRANSCRIPTIONAL REGULATOR RUTR"/>
    <property type="match status" value="1"/>
</dbReference>
<protein>
    <submittedName>
        <fullName evidence="4">TetR family transcriptional regulator</fullName>
    </submittedName>
</protein>
<dbReference type="PROSITE" id="PS50977">
    <property type="entry name" value="HTH_TETR_2"/>
    <property type="match status" value="1"/>
</dbReference>
<dbReference type="InterPro" id="IPR050109">
    <property type="entry name" value="HTH-type_TetR-like_transc_reg"/>
</dbReference>
<dbReference type="Pfam" id="PF00440">
    <property type="entry name" value="TetR_N"/>
    <property type="match status" value="1"/>
</dbReference>
<evidence type="ECO:0000256" key="2">
    <source>
        <dbReference type="PROSITE-ProRule" id="PRU00335"/>
    </source>
</evidence>
<comment type="caution">
    <text evidence="4">The sequence shown here is derived from an EMBL/GenBank/DDBJ whole genome shotgun (WGS) entry which is preliminary data.</text>
</comment>
<dbReference type="PRINTS" id="PR00455">
    <property type="entry name" value="HTHTETR"/>
</dbReference>
<dbReference type="PROSITE" id="PS01081">
    <property type="entry name" value="HTH_TETR_1"/>
    <property type="match status" value="1"/>
</dbReference>
<feature type="domain" description="HTH tetR-type" evidence="3">
    <location>
        <begin position="18"/>
        <end position="78"/>
    </location>
</feature>
<proteinExistence type="predicted"/>
<accession>A0ABQ2GKX4</accession>
<dbReference type="RefSeq" id="WP_188901506.1">
    <property type="nucleotide sequence ID" value="NZ_BMOM01000004.1"/>
</dbReference>
<sequence>MISDCSRPIRARSATEKRQRRDDILRAAERLWAGTSYTDLSMNEVAREAGLAKGTLYLYFGTKEDLFLELLAGHLRDWTGRLEEALRREQPTTLTQLADVLVAVSADNGALRRLLVLYSTVLERQAHPDRLRDLQDDLHAPLVALTALMPCSSATAGRVLQHVYALSVGWQQLSGAPARFPFGPAGPSAAGTDPAGNVYGQEFELALRAVMARLEASHP</sequence>
<dbReference type="InterPro" id="IPR023772">
    <property type="entry name" value="DNA-bd_HTH_TetR-type_CS"/>
</dbReference>
<dbReference type="Gene3D" id="1.10.357.10">
    <property type="entry name" value="Tetracycline Repressor, domain 2"/>
    <property type="match status" value="1"/>
</dbReference>
<dbReference type="Proteomes" id="UP000661918">
    <property type="component" value="Unassembled WGS sequence"/>
</dbReference>
<keyword evidence="1 2" id="KW-0238">DNA-binding</keyword>
<reference evidence="5" key="1">
    <citation type="journal article" date="2019" name="Int. J. Syst. Evol. Microbiol.">
        <title>The Global Catalogue of Microorganisms (GCM) 10K type strain sequencing project: providing services to taxonomists for standard genome sequencing and annotation.</title>
        <authorList>
            <consortium name="The Broad Institute Genomics Platform"/>
            <consortium name="The Broad Institute Genome Sequencing Center for Infectious Disease"/>
            <person name="Wu L."/>
            <person name="Ma J."/>
        </authorList>
    </citation>
    <scope>NUCLEOTIDE SEQUENCE [LARGE SCALE GENOMIC DNA]</scope>
    <source>
        <strain evidence="5">JCM 15443</strain>
    </source>
</reference>
<name>A0ABQ2GKX4_9DEIO</name>
<dbReference type="InterPro" id="IPR009057">
    <property type="entry name" value="Homeodomain-like_sf"/>
</dbReference>
<organism evidence="4 5">
    <name type="scientific">Deinococcus aerophilus</name>
    <dbReference type="NCBI Taxonomy" id="522488"/>
    <lineage>
        <taxon>Bacteria</taxon>
        <taxon>Thermotogati</taxon>
        <taxon>Deinococcota</taxon>
        <taxon>Deinococci</taxon>
        <taxon>Deinococcales</taxon>
        <taxon>Deinococcaceae</taxon>
        <taxon>Deinococcus</taxon>
    </lineage>
</organism>
<dbReference type="PANTHER" id="PTHR30055:SF178">
    <property type="entry name" value="POSSIBLE TRANSCRIPTIONAL REGULATORY PROTEIN"/>
    <property type="match status" value="1"/>
</dbReference>
<evidence type="ECO:0000313" key="4">
    <source>
        <dbReference type="EMBL" id="GGM01376.1"/>
    </source>
</evidence>
<dbReference type="InterPro" id="IPR001647">
    <property type="entry name" value="HTH_TetR"/>
</dbReference>
<gene>
    <name evidence="4" type="ORF">GCM10010841_07420</name>
</gene>
<dbReference type="SUPFAM" id="SSF46689">
    <property type="entry name" value="Homeodomain-like"/>
    <property type="match status" value="1"/>
</dbReference>